<proteinExistence type="predicted"/>
<dbReference type="AlphaFoldDB" id="A0A6J7PHD0"/>
<accession>A0A6J7PHD0</accession>
<protein>
    <submittedName>
        <fullName evidence="1">Unannotated protein</fullName>
    </submittedName>
</protein>
<evidence type="ECO:0000313" key="1">
    <source>
        <dbReference type="EMBL" id="CAB5004568.1"/>
    </source>
</evidence>
<dbReference type="EMBL" id="CAFBON010000250">
    <property type="protein sequence ID" value="CAB5004568.1"/>
    <property type="molecule type" value="Genomic_DNA"/>
</dbReference>
<organism evidence="1">
    <name type="scientific">freshwater metagenome</name>
    <dbReference type="NCBI Taxonomy" id="449393"/>
    <lineage>
        <taxon>unclassified sequences</taxon>
        <taxon>metagenomes</taxon>
        <taxon>ecological metagenomes</taxon>
    </lineage>
</organism>
<gene>
    <name evidence="1" type="ORF">UFOPK3954_01956</name>
</gene>
<sequence length="449" mass="49949">MNRLLQEVTTPYWLHLEDDWDFLTIGHFLQQAIHVLDNNPTLLQTVLNRNWMVALQPILVGGVLKRTETGSPYREHVYLPRGSEGFHRLLADNPGAHTAAHWPGFSLNPSVIRTQAARSIGAFHPATGFFEREYALRARSLGWNTAFLDTVNDVTSGPTPRDAPELQAANAYGLNGMEQFQTFPETTVSVRVSGSDGLTDPVSLRARIARQFPTDGRWRGVRIHQPESDPPEPDYWLVIDPVGAEPHINGRTIVVDAREVAGLLLWDLGATYDDLRVRPISKSRTLSLAPEADGIAAAQRDDALIVALRTRSVEVDDEREALEPHDHRTALLPYRYTVLTGRPDSADGLSSLLVDAILAECLAFSVDELLHLDLSESDAVIRLPSDDPDRAAALIADAVANNEHGRRLPAIRREKRRILDEFQFAPTLARLVEHRRQHLTEVPTPGGLQ</sequence>
<name>A0A6J7PHD0_9ZZZZ</name>
<reference evidence="1" key="1">
    <citation type="submission" date="2020-05" db="EMBL/GenBank/DDBJ databases">
        <authorList>
            <person name="Chiriac C."/>
            <person name="Salcher M."/>
            <person name="Ghai R."/>
            <person name="Kavagutti S V."/>
        </authorList>
    </citation>
    <scope>NUCLEOTIDE SEQUENCE</scope>
</reference>